<evidence type="ECO:0000313" key="1">
    <source>
        <dbReference type="EMBL" id="GAF36511.1"/>
    </source>
</evidence>
<proteinExistence type="predicted"/>
<dbReference type="EMBL" id="BAKI01000012">
    <property type="protein sequence ID" value="GAF36511.1"/>
    <property type="molecule type" value="Genomic_DNA"/>
</dbReference>
<keyword evidence="1" id="KW-0575">Peroxidase</keyword>
<name>X0PIZ2_9LACO</name>
<dbReference type="InterPro" id="IPR036188">
    <property type="entry name" value="FAD/NAD-bd_sf"/>
</dbReference>
<dbReference type="Gene3D" id="3.50.50.60">
    <property type="entry name" value="FAD/NAD(P)-binding domain"/>
    <property type="match status" value="1"/>
</dbReference>
<dbReference type="GO" id="GO:0004601">
    <property type="term" value="F:peroxidase activity"/>
    <property type="evidence" value="ECO:0007669"/>
    <property type="project" value="UniProtKB-KW"/>
</dbReference>
<dbReference type="AlphaFoldDB" id="X0PIZ2"/>
<accession>X0PIZ2</accession>
<evidence type="ECO:0000313" key="2">
    <source>
        <dbReference type="Proteomes" id="UP000019488"/>
    </source>
</evidence>
<protein>
    <submittedName>
        <fullName evidence="1">NADH peroxidase Npx</fullName>
    </submittedName>
</protein>
<gene>
    <name evidence="1" type="ORF">JCM14108_1481</name>
</gene>
<keyword evidence="1" id="KW-0560">Oxidoreductase</keyword>
<sequence>MKVIVVGSSHGGYEAVRELLATQPDARFNGMRRATLFHFFLAACSCTLKAL</sequence>
<reference evidence="1" key="1">
    <citation type="journal article" date="2014" name="Genome Announc.">
        <title>Draft Genome Sequences of Two Lactobacillus Strains, L. farraginis JCM 14108T and L. composti JCM 14202T, Isolated from Compost of Distilled Shochu Residue.</title>
        <authorList>
            <person name="Yuki M."/>
            <person name="Oshima K."/>
            <person name="Suda W."/>
            <person name="Kitahara M."/>
            <person name="Kitamura K."/>
            <person name="Iida T."/>
            <person name="Hattori M."/>
            <person name="Ohkuma M."/>
        </authorList>
    </citation>
    <scope>NUCLEOTIDE SEQUENCE [LARGE SCALE GENOMIC DNA]</scope>
    <source>
        <strain evidence="1">JCM 14108</strain>
    </source>
</reference>
<organism evidence="1 2">
    <name type="scientific">Lentilactobacillus farraginis DSM 18382 = JCM 14108</name>
    <dbReference type="NCBI Taxonomy" id="1423743"/>
    <lineage>
        <taxon>Bacteria</taxon>
        <taxon>Bacillati</taxon>
        <taxon>Bacillota</taxon>
        <taxon>Bacilli</taxon>
        <taxon>Lactobacillales</taxon>
        <taxon>Lactobacillaceae</taxon>
        <taxon>Lentilactobacillus</taxon>
    </lineage>
</organism>
<dbReference type="Proteomes" id="UP000019488">
    <property type="component" value="Unassembled WGS sequence"/>
</dbReference>
<comment type="caution">
    <text evidence="1">The sequence shown here is derived from an EMBL/GenBank/DDBJ whole genome shotgun (WGS) entry which is preliminary data.</text>
</comment>